<evidence type="ECO:0000256" key="2">
    <source>
        <dbReference type="ARBA" id="ARBA00023082"/>
    </source>
</evidence>
<dbReference type="OrthoDB" id="118280at2"/>
<dbReference type="InterPro" id="IPR039425">
    <property type="entry name" value="RNA_pol_sigma-70-like"/>
</dbReference>
<dbReference type="InterPro" id="IPR053812">
    <property type="entry name" value="HTH_Sigma70_ECF-like"/>
</dbReference>
<sequence>MELATSSAEITRLLQAWGGGDTAALESLTPLVYAELRRMARRSMRHENPGHTLQPTALVHEAYLRLVDIAQDQWQDRAHFFAVAAQTMRRILVDGARARMAGKRGGEAVHVNLNESIDAMPDHGSQLVALDDALEALAQLDSRKAKVIEMRFFGGLSVEETAEVLKISPETVMRDWKMARAWLMRELAAPRRP</sequence>
<protein>
    <submittedName>
        <fullName evidence="5">RNA polymerase, sigma-24 subunit, ECF subfamily</fullName>
    </submittedName>
</protein>
<keyword evidence="2" id="KW-0731">Sigma factor</keyword>
<evidence type="ECO:0000313" key="5">
    <source>
        <dbReference type="EMBL" id="ABJ88576.1"/>
    </source>
</evidence>
<dbReference type="InterPro" id="IPR013324">
    <property type="entry name" value="RNA_pol_sigma_r3/r4-like"/>
</dbReference>
<dbReference type="CDD" id="cd06171">
    <property type="entry name" value="Sigma70_r4"/>
    <property type="match status" value="1"/>
</dbReference>
<dbReference type="STRING" id="234267.Acid_7677"/>
<evidence type="ECO:0000259" key="4">
    <source>
        <dbReference type="Pfam" id="PF07638"/>
    </source>
</evidence>
<dbReference type="InterPro" id="IPR014284">
    <property type="entry name" value="RNA_pol_sigma-70_dom"/>
</dbReference>
<evidence type="ECO:0000256" key="1">
    <source>
        <dbReference type="ARBA" id="ARBA00023015"/>
    </source>
</evidence>
<reference evidence="5" key="1">
    <citation type="submission" date="2006-10" db="EMBL/GenBank/DDBJ databases">
        <title>Complete sequence of Solibacter usitatus Ellin6076.</title>
        <authorList>
            <consortium name="US DOE Joint Genome Institute"/>
            <person name="Copeland A."/>
            <person name="Lucas S."/>
            <person name="Lapidus A."/>
            <person name="Barry K."/>
            <person name="Detter J.C."/>
            <person name="Glavina del Rio T."/>
            <person name="Hammon N."/>
            <person name="Israni S."/>
            <person name="Dalin E."/>
            <person name="Tice H."/>
            <person name="Pitluck S."/>
            <person name="Thompson L.S."/>
            <person name="Brettin T."/>
            <person name="Bruce D."/>
            <person name="Han C."/>
            <person name="Tapia R."/>
            <person name="Gilna P."/>
            <person name="Schmutz J."/>
            <person name="Larimer F."/>
            <person name="Land M."/>
            <person name="Hauser L."/>
            <person name="Kyrpides N."/>
            <person name="Mikhailova N."/>
            <person name="Janssen P.H."/>
            <person name="Kuske C.R."/>
            <person name="Richardson P."/>
        </authorList>
    </citation>
    <scope>NUCLEOTIDE SEQUENCE</scope>
    <source>
        <strain evidence="5">Ellin6076</strain>
    </source>
</reference>
<dbReference type="SUPFAM" id="SSF88659">
    <property type="entry name" value="Sigma3 and sigma4 domains of RNA polymerase sigma factors"/>
    <property type="match status" value="1"/>
</dbReference>
<name>Q01P44_SOLUE</name>
<proteinExistence type="predicted"/>
<dbReference type="GO" id="GO:0006352">
    <property type="term" value="P:DNA-templated transcription initiation"/>
    <property type="evidence" value="ECO:0007669"/>
    <property type="project" value="InterPro"/>
</dbReference>
<dbReference type="InParanoid" id="Q01P44"/>
<dbReference type="AlphaFoldDB" id="Q01P44"/>
<gene>
    <name evidence="5" type="ordered locus">Acid_7677</name>
</gene>
<dbReference type="NCBIfam" id="TIGR02937">
    <property type="entry name" value="sigma70-ECF"/>
    <property type="match status" value="1"/>
</dbReference>
<dbReference type="Gene3D" id="1.10.10.10">
    <property type="entry name" value="Winged helix-like DNA-binding domain superfamily/Winged helix DNA-binding domain"/>
    <property type="match status" value="1"/>
</dbReference>
<dbReference type="InterPro" id="IPR011517">
    <property type="entry name" value="RNA_pol_sigma70_ECF-like"/>
</dbReference>
<evidence type="ECO:0000256" key="3">
    <source>
        <dbReference type="ARBA" id="ARBA00023163"/>
    </source>
</evidence>
<keyword evidence="3" id="KW-0804">Transcription</keyword>
<dbReference type="NCBIfam" id="TIGR02999">
    <property type="entry name" value="Sig-70_X6"/>
    <property type="match status" value="1"/>
</dbReference>
<feature type="domain" description="RNA polymerase sigma-70 ECF-like HTH" evidence="4">
    <location>
        <begin position="8"/>
        <end position="187"/>
    </location>
</feature>
<dbReference type="Pfam" id="PF07638">
    <property type="entry name" value="Sigma70_ECF"/>
    <property type="match status" value="1"/>
</dbReference>
<keyword evidence="1" id="KW-0805">Transcription regulation</keyword>
<dbReference type="PANTHER" id="PTHR43133:SF39">
    <property type="entry name" value="SIMILAR TO RNA POLYMERASE SIGMA-E FACTOR"/>
    <property type="match status" value="1"/>
</dbReference>
<organism evidence="5">
    <name type="scientific">Solibacter usitatus (strain Ellin6076)</name>
    <dbReference type="NCBI Taxonomy" id="234267"/>
    <lineage>
        <taxon>Bacteria</taxon>
        <taxon>Pseudomonadati</taxon>
        <taxon>Acidobacteriota</taxon>
        <taxon>Terriglobia</taxon>
        <taxon>Bryobacterales</taxon>
        <taxon>Solibacteraceae</taxon>
        <taxon>Candidatus Solibacter</taxon>
    </lineage>
</organism>
<dbReference type="PANTHER" id="PTHR43133">
    <property type="entry name" value="RNA POLYMERASE ECF-TYPE SIGMA FACTO"/>
    <property type="match status" value="1"/>
</dbReference>
<dbReference type="eggNOG" id="COG1595">
    <property type="taxonomic scope" value="Bacteria"/>
</dbReference>
<dbReference type="EMBL" id="CP000473">
    <property type="protein sequence ID" value="ABJ88576.1"/>
    <property type="molecule type" value="Genomic_DNA"/>
</dbReference>
<dbReference type="InterPro" id="IPR036388">
    <property type="entry name" value="WH-like_DNA-bd_sf"/>
</dbReference>
<dbReference type="KEGG" id="sus:Acid_7677"/>
<dbReference type="GO" id="GO:0016987">
    <property type="term" value="F:sigma factor activity"/>
    <property type="evidence" value="ECO:0007669"/>
    <property type="project" value="UniProtKB-KW"/>
</dbReference>
<dbReference type="HOGENOM" id="CLU_102127_0_0_0"/>
<accession>Q01P44</accession>